<evidence type="ECO:0000256" key="2">
    <source>
        <dbReference type="ARBA" id="ARBA00022679"/>
    </source>
</evidence>
<protein>
    <submittedName>
        <fullName evidence="4">RNA methyltransferase</fullName>
    </submittedName>
</protein>
<evidence type="ECO:0000256" key="1">
    <source>
        <dbReference type="ARBA" id="ARBA00022603"/>
    </source>
</evidence>
<dbReference type="GO" id="GO:0032259">
    <property type="term" value="P:methylation"/>
    <property type="evidence" value="ECO:0007669"/>
    <property type="project" value="UniProtKB-KW"/>
</dbReference>
<accession>A0A955HZ68</accession>
<dbReference type="InterPro" id="IPR001537">
    <property type="entry name" value="SpoU_MeTrfase"/>
</dbReference>
<dbReference type="GO" id="GO:0006396">
    <property type="term" value="P:RNA processing"/>
    <property type="evidence" value="ECO:0007669"/>
    <property type="project" value="InterPro"/>
</dbReference>
<dbReference type="Gene3D" id="3.40.1280.10">
    <property type="match status" value="1"/>
</dbReference>
<comment type="caution">
    <text evidence="4">The sequence shown here is derived from an EMBL/GenBank/DDBJ whole genome shotgun (WGS) entry which is preliminary data.</text>
</comment>
<dbReference type="Proteomes" id="UP000748332">
    <property type="component" value="Unassembled WGS sequence"/>
</dbReference>
<dbReference type="GO" id="GO:0008173">
    <property type="term" value="F:RNA methyltransferase activity"/>
    <property type="evidence" value="ECO:0007669"/>
    <property type="project" value="InterPro"/>
</dbReference>
<evidence type="ECO:0000313" key="4">
    <source>
        <dbReference type="EMBL" id="MCA9375036.1"/>
    </source>
</evidence>
<dbReference type="Pfam" id="PF00588">
    <property type="entry name" value="SpoU_methylase"/>
    <property type="match status" value="1"/>
</dbReference>
<dbReference type="PANTHER" id="PTHR43191">
    <property type="entry name" value="RRNA METHYLTRANSFERASE 3"/>
    <property type="match status" value="1"/>
</dbReference>
<dbReference type="CDD" id="cd18097">
    <property type="entry name" value="SpoU-like"/>
    <property type="match status" value="1"/>
</dbReference>
<feature type="domain" description="tRNA/rRNA methyltransferase SpoU type" evidence="3">
    <location>
        <begin position="14"/>
        <end position="155"/>
    </location>
</feature>
<dbReference type="GO" id="GO:0003723">
    <property type="term" value="F:RNA binding"/>
    <property type="evidence" value="ECO:0007669"/>
    <property type="project" value="InterPro"/>
</dbReference>
<evidence type="ECO:0000313" key="5">
    <source>
        <dbReference type="Proteomes" id="UP000748332"/>
    </source>
</evidence>
<dbReference type="InterPro" id="IPR051259">
    <property type="entry name" value="rRNA_Methyltransferase"/>
</dbReference>
<dbReference type="InterPro" id="IPR029028">
    <property type="entry name" value="Alpha/beta_knot_MTases"/>
</dbReference>
<dbReference type="SUPFAM" id="SSF75217">
    <property type="entry name" value="alpha/beta knot"/>
    <property type="match status" value="1"/>
</dbReference>
<sequence>MMEKTAYSRKDFKLCIVLDNIRSAFNVGSIFRTADATGSAEIYLCGITPRPDNPKLYKTALGATGSVNSLYFSNTIDAIGKLKEQNTPVYSVEITPNSRHFQTVSYPKELAIVLGHEIRGVNQKVLDLSDETIYIPMLGEKKSLNVATAAGIVIYEALRGKI</sequence>
<keyword evidence="2" id="KW-0808">Transferase</keyword>
<dbReference type="AlphaFoldDB" id="A0A955HZ68"/>
<reference evidence="4" key="2">
    <citation type="journal article" date="2021" name="Microbiome">
        <title>Successional dynamics and alternative stable states in a saline activated sludge microbial community over 9 years.</title>
        <authorList>
            <person name="Wang Y."/>
            <person name="Ye J."/>
            <person name="Ju F."/>
            <person name="Liu L."/>
            <person name="Boyd J.A."/>
            <person name="Deng Y."/>
            <person name="Parks D.H."/>
            <person name="Jiang X."/>
            <person name="Yin X."/>
            <person name="Woodcroft B.J."/>
            <person name="Tyson G.W."/>
            <person name="Hugenholtz P."/>
            <person name="Polz M.F."/>
            <person name="Zhang T."/>
        </authorList>
    </citation>
    <scope>NUCLEOTIDE SEQUENCE</scope>
    <source>
        <strain evidence="4">HKST-UBA16</strain>
    </source>
</reference>
<evidence type="ECO:0000259" key="3">
    <source>
        <dbReference type="Pfam" id="PF00588"/>
    </source>
</evidence>
<dbReference type="PANTHER" id="PTHR43191:SF7">
    <property type="entry name" value="OBP33PEP LIKE PROTEIN"/>
    <property type="match status" value="1"/>
</dbReference>
<dbReference type="InterPro" id="IPR029026">
    <property type="entry name" value="tRNA_m1G_MTases_N"/>
</dbReference>
<gene>
    <name evidence="4" type="ORF">KC622_01755</name>
</gene>
<keyword evidence="1 4" id="KW-0489">Methyltransferase</keyword>
<dbReference type="EMBL" id="JAGQLM010000069">
    <property type="protein sequence ID" value="MCA9375036.1"/>
    <property type="molecule type" value="Genomic_DNA"/>
</dbReference>
<organism evidence="4 5">
    <name type="scientific">Candidatus Dojkabacteria bacterium</name>
    <dbReference type="NCBI Taxonomy" id="2099670"/>
    <lineage>
        <taxon>Bacteria</taxon>
        <taxon>Candidatus Dojkabacteria</taxon>
    </lineage>
</organism>
<proteinExistence type="predicted"/>
<name>A0A955HZ68_9BACT</name>
<reference evidence="4" key="1">
    <citation type="submission" date="2020-04" db="EMBL/GenBank/DDBJ databases">
        <authorList>
            <person name="Zhang T."/>
        </authorList>
    </citation>
    <scope>NUCLEOTIDE SEQUENCE</scope>
    <source>
        <strain evidence="4">HKST-UBA16</strain>
    </source>
</reference>